<keyword evidence="4 6" id="KW-1133">Transmembrane helix</keyword>
<keyword evidence="3" id="KW-0133">Cell shape</keyword>
<keyword evidence="2 6" id="KW-0812">Transmembrane</keyword>
<dbReference type="Proteomes" id="UP000276128">
    <property type="component" value="Unassembled WGS sequence"/>
</dbReference>
<name>A0A430JC37_9BACL</name>
<dbReference type="EMBL" id="RXHU01000048">
    <property type="protein sequence ID" value="RTE08567.1"/>
    <property type="molecule type" value="Genomic_DNA"/>
</dbReference>
<proteinExistence type="predicted"/>
<protein>
    <submittedName>
        <fullName evidence="7">FtsW/RodA/SpoVE family cell cycle protein</fullName>
    </submittedName>
</protein>
<feature type="transmembrane region" description="Helical" evidence="6">
    <location>
        <begin position="259"/>
        <end position="279"/>
    </location>
</feature>
<reference evidence="7 8" key="1">
    <citation type="submission" date="2018-12" db="EMBL/GenBank/DDBJ databases">
        <title>Bacillus ochoae sp. nov., Paenibacillus whitsoniae sp. nov., Paenibacillus spiritus sp. nov. Isolated from the Mars Exploration Rover during spacecraft assembly.</title>
        <authorList>
            <person name="Seuylemezian A."/>
            <person name="Vaishampayan P."/>
        </authorList>
    </citation>
    <scope>NUCLEOTIDE SEQUENCE [LARGE SCALE GENOMIC DNA]</scope>
    <source>
        <strain evidence="7 8">MER 54</strain>
    </source>
</reference>
<dbReference type="GO" id="GO:0051301">
    <property type="term" value="P:cell division"/>
    <property type="evidence" value="ECO:0007669"/>
    <property type="project" value="InterPro"/>
</dbReference>
<feature type="transmembrane region" description="Helical" evidence="6">
    <location>
        <begin position="83"/>
        <end position="101"/>
    </location>
</feature>
<comment type="caution">
    <text evidence="7">The sequence shown here is derived from an EMBL/GenBank/DDBJ whole genome shotgun (WGS) entry which is preliminary data.</text>
</comment>
<dbReference type="InterPro" id="IPR047928">
    <property type="entry name" value="Perm_prefix_1"/>
</dbReference>
<dbReference type="GO" id="GO:0015648">
    <property type="term" value="F:lipid-linked peptidoglycan transporter activity"/>
    <property type="evidence" value="ECO:0007669"/>
    <property type="project" value="TreeGrafter"/>
</dbReference>
<feature type="transmembrane region" description="Helical" evidence="6">
    <location>
        <begin position="385"/>
        <end position="405"/>
    </location>
</feature>
<dbReference type="PANTHER" id="PTHR30474">
    <property type="entry name" value="CELL CYCLE PROTEIN"/>
    <property type="match status" value="1"/>
</dbReference>
<dbReference type="GO" id="GO:0005886">
    <property type="term" value="C:plasma membrane"/>
    <property type="evidence" value="ECO:0007669"/>
    <property type="project" value="TreeGrafter"/>
</dbReference>
<dbReference type="NCBIfam" id="NF038403">
    <property type="entry name" value="perm_prefix_1"/>
    <property type="match status" value="1"/>
</dbReference>
<dbReference type="GO" id="GO:0008360">
    <property type="term" value="P:regulation of cell shape"/>
    <property type="evidence" value="ECO:0007669"/>
    <property type="project" value="UniProtKB-KW"/>
</dbReference>
<feature type="transmembrane region" description="Helical" evidence="6">
    <location>
        <begin position="121"/>
        <end position="139"/>
    </location>
</feature>
<dbReference type="AlphaFoldDB" id="A0A430JC37"/>
<evidence type="ECO:0000313" key="7">
    <source>
        <dbReference type="EMBL" id="RTE08567.1"/>
    </source>
</evidence>
<dbReference type="PANTHER" id="PTHR30474:SF1">
    <property type="entry name" value="PEPTIDOGLYCAN GLYCOSYLTRANSFERASE MRDB"/>
    <property type="match status" value="1"/>
</dbReference>
<gene>
    <name evidence="7" type="ORF">EJQ19_16735</name>
</gene>
<feature type="transmembrane region" description="Helical" evidence="6">
    <location>
        <begin position="219"/>
        <end position="247"/>
    </location>
</feature>
<keyword evidence="5 6" id="KW-0472">Membrane</keyword>
<evidence type="ECO:0000256" key="3">
    <source>
        <dbReference type="ARBA" id="ARBA00022960"/>
    </source>
</evidence>
<dbReference type="Pfam" id="PF01098">
    <property type="entry name" value="FTSW_RODA_SPOVE"/>
    <property type="match status" value="1"/>
</dbReference>
<dbReference type="OrthoDB" id="2192428at2"/>
<keyword evidence="8" id="KW-1185">Reference proteome</keyword>
<dbReference type="InterPro" id="IPR001182">
    <property type="entry name" value="FtsW/RodA"/>
</dbReference>
<evidence type="ECO:0000256" key="2">
    <source>
        <dbReference type="ARBA" id="ARBA00022692"/>
    </source>
</evidence>
<sequence>MSVYRNHEEIRLFLKKVCSEIRAREVHQGVCRELETHLEELIEDRLAQGDDRDTAVREAIRRMGSPEIIGEQLNRAHRPRVDWGMLGLIALLMLVGLVAVFSAYQAMDGRARLGAFHLKQIFYFTVGGCLMLGIGFSNYSKWAKYAWGMYVGMLALLVYGLVTSTTMNGLRGIINIPPFHLNPVFLSPYVFLIALAGIWSKPIPSGTGEPFRNRAIRHVWLTAGVLWVPAILLLYAHSIMNFVLLLIGGMTLVVILKKSAAVLLAHLSLVVVAVGIFLLKLSTHANARQNFLAWIRPSTAPDGENYMIAHSKLAIQSAGWQGHGFGAQLSTLPNLQESMMFPFLIYCFGWLAGICLVLMILMLIQRSIQVARTVQDDYGKAMVSALLTIIAVQYLWNMLMSVGLAPLSSFSLPFVSFNGSLVVMQFIAIGLALSVYRRKDIARWSRRPEMD</sequence>
<evidence type="ECO:0000256" key="5">
    <source>
        <dbReference type="ARBA" id="ARBA00023136"/>
    </source>
</evidence>
<evidence type="ECO:0000313" key="8">
    <source>
        <dbReference type="Proteomes" id="UP000276128"/>
    </source>
</evidence>
<feature type="transmembrane region" description="Helical" evidence="6">
    <location>
        <begin position="417"/>
        <end position="436"/>
    </location>
</feature>
<comment type="subcellular location">
    <subcellularLocation>
        <location evidence="1">Membrane</location>
        <topology evidence="1">Multi-pass membrane protein</topology>
    </subcellularLocation>
</comment>
<feature type="transmembrane region" description="Helical" evidence="6">
    <location>
        <begin position="145"/>
        <end position="167"/>
    </location>
</feature>
<evidence type="ECO:0000256" key="4">
    <source>
        <dbReference type="ARBA" id="ARBA00022989"/>
    </source>
</evidence>
<dbReference type="RefSeq" id="WP_126142384.1">
    <property type="nucleotide sequence ID" value="NZ_RXHU01000048.1"/>
</dbReference>
<accession>A0A430JC37</accession>
<dbReference type="GO" id="GO:0032153">
    <property type="term" value="C:cell division site"/>
    <property type="evidence" value="ECO:0007669"/>
    <property type="project" value="TreeGrafter"/>
</dbReference>
<feature type="transmembrane region" description="Helical" evidence="6">
    <location>
        <begin position="179"/>
        <end position="199"/>
    </location>
</feature>
<evidence type="ECO:0000256" key="6">
    <source>
        <dbReference type="SAM" id="Phobius"/>
    </source>
</evidence>
<organism evidence="7 8">
    <name type="scientific">Paenibacillus whitsoniae</name>
    <dbReference type="NCBI Taxonomy" id="2496558"/>
    <lineage>
        <taxon>Bacteria</taxon>
        <taxon>Bacillati</taxon>
        <taxon>Bacillota</taxon>
        <taxon>Bacilli</taxon>
        <taxon>Bacillales</taxon>
        <taxon>Paenibacillaceae</taxon>
        <taxon>Paenibacillus</taxon>
    </lineage>
</organism>
<feature type="transmembrane region" description="Helical" evidence="6">
    <location>
        <begin position="343"/>
        <end position="364"/>
    </location>
</feature>
<evidence type="ECO:0000256" key="1">
    <source>
        <dbReference type="ARBA" id="ARBA00004141"/>
    </source>
</evidence>